<reference evidence="7 9" key="3">
    <citation type="submission" date="2016-10" db="EMBL/GenBank/DDBJ databases">
        <authorList>
            <person name="Varghese N."/>
            <person name="Submissions S."/>
        </authorList>
    </citation>
    <scope>NUCLEOTIDE SEQUENCE [LARGE SCALE GENOMIC DNA]</scope>
    <source>
        <strain evidence="7 9">CGMCC 1.6501</strain>
    </source>
</reference>
<reference evidence="6 8" key="1">
    <citation type="journal article" date="2015" name="Int. J. Syst. Evol. Microbiol.">
        <title>Complete genome sequence of Salinicoccus halodurans H3B36, isolated from the Qaidam Basin in China.</title>
        <authorList>
            <person name="Jiang K."/>
            <person name="Xue Y."/>
            <person name="Ma Y."/>
        </authorList>
    </citation>
    <scope>NUCLEOTIDE SEQUENCE [LARGE SCALE GENOMIC DNA]</scope>
    <source>
        <strain evidence="6 8">H3B36</strain>
    </source>
</reference>
<evidence type="ECO:0000256" key="1">
    <source>
        <dbReference type="ARBA" id="ARBA00001974"/>
    </source>
</evidence>
<keyword evidence="4" id="KW-0560">Oxidoreductase</keyword>
<accession>A0A0F7HMY6</accession>
<dbReference type="KEGG" id="shv:AAT16_09965"/>
<dbReference type="Proteomes" id="UP000034029">
    <property type="component" value="Chromosome"/>
</dbReference>
<dbReference type="PANTHER" id="PTHR13847:SF286">
    <property type="entry name" value="D-AMINO ACID DEHYDROGENASE"/>
    <property type="match status" value="1"/>
</dbReference>
<comment type="similarity">
    <text evidence="2">Belongs to the DadA oxidoreductase family.</text>
</comment>
<dbReference type="PANTHER" id="PTHR13847">
    <property type="entry name" value="SARCOSINE DEHYDROGENASE-RELATED"/>
    <property type="match status" value="1"/>
</dbReference>
<sequence>MSTYTIAGGGIAGASIGYHLAKAGHTVTLYDRADTGQATAASAGIICPWVSQKRNKNWYRLVTAGARYYPEFVETIEAETGVSTGYKREGALCLFKDDVVLEKGFNRIHSKKENAPEMGEVYKVQREDVKKMHPHLTDLYPGVYVEGGGQIEGANLLKALKAGFLHHGGQWINQDFEHKKAEGLLIYASGAWAIEQGYQPEIRHQRSEVFHFEVEEAVKTADTPVVMALGPIYLVELGTNKYAIGTTHVETESFSAEPSQENYEYLKGLAQRYFPDSQIRDINMMVGLKPFARDYMPYIGYVEKNVFVANGLGSTGLTASPVLGREVAKFLNGEETELNFDDYSYL</sequence>
<organism evidence="7 9">
    <name type="scientific">Salinicoccus halodurans</name>
    <dbReference type="NCBI Taxonomy" id="407035"/>
    <lineage>
        <taxon>Bacteria</taxon>
        <taxon>Bacillati</taxon>
        <taxon>Bacillota</taxon>
        <taxon>Bacilli</taxon>
        <taxon>Bacillales</taxon>
        <taxon>Staphylococcaceae</taxon>
        <taxon>Salinicoccus</taxon>
    </lineage>
</organism>
<evidence type="ECO:0000313" key="9">
    <source>
        <dbReference type="Proteomes" id="UP000183090"/>
    </source>
</evidence>
<dbReference type="Gene3D" id="3.30.9.10">
    <property type="entry name" value="D-Amino Acid Oxidase, subunit A, domain 2"/>
    <property type="match status" value="1"/>
</dbReference>
<gene>
    <name evidence="6" type="ORF">AAT16_09965</name>
    <name evidence="7" type="ORF">SAMN05216235_2470</name>
</gene>
<dbReference type="EMBL" id="FOTB01000005">
    <property type="protein sequence ID" value="SFK90860.1"/>
    <property type="molecule type" value="Genomic_DNA"/>
</dbReference>
<feature type="domain" description="FAD dependent oxidoreductase" evidence="5">
    <location>
        <begin position="5"/>
        <end position="329"/>
    </location>
</feature>
<dbReference type="InterPro" id="IPR006076">
    <property type="entry name" value="FAD-dep_OxRdtase"/>
</dbReference>
<protein>
    <submittedName>
        <fullName evidence="7">D-amino-acid dehydrogenase</fullName>
    </submittedName>
    <submittedName>
        <fullName evidence="6">Oxidoreductase</fullName>
    </submittedName>
</protein>
<dbReference type="Pfam" id="PF01266">
    <property type="entry name" value="DAO"/>
    <property type="match status" value="1"/>
</dbReference>
<dbReference type="InterPro" id="IPR036188">
    <property type="entry name" value="FAD/NAD-bd_sf"/>
</dbReference>
<reference evidence="8" key="2">
    <citation type="submission" date="2015-04" db="EMBL/GenBank/DDBJ databases">
        <title>Complete genome sequence of Salinicoccus halodurans strain H3B36, isolated from the Qaidam basin of China.</title>
        <authorList>
            <person name="Ma Y."/>
            <person name="Jiang K."/>
            <person name="Xue Y."/>
        </authorList>
    </citation>
    <scope>NUCLEOTIDE SEQUENCE [LARGE SCALE GENOMIC DNA]</scope>
    <source>
        <strain evidence="8">H3B36</strain>
    </source>
</reference>
<evidence type="ECO:0000313" key="8">
    <source>
        <dbReference type="Proteomes" id="UP000034029"/>
    </source>
</evidence>
<dbReference type="GO" id="GO:0016491">
    <property type="term" value="F:oxidoreductase activity"/>
    <property type="evidence" value="ECO:0007669"/>
    <property type="project" value="UniProtKB-KW"/>
</dbReference>
<evidence type="ECO:0000313" key="7">
    <source>
        <dbReference type="EMBL" id="SFK90860.1"/>
    </source>
</evidence>
<dbReference type="GO" id="GO:0005737">
    <property type="term" value="C:cytoplasm"/>
    <property type="evidence" value="ECO:0007669"/>
    <property type="project" value="TreeGrafter"/>
</dbReference>
<keyword evidence="3" id="KW-0285">Flavoprotein</keyword>
<comment type="cofactor">
    <cofactor evidence="1">
        <name>FAD</name>
        <dbReference type="ChEBI" id="CHEBI:57692"/>
    </cofactor>
</comment>
<dbReference type="AlphaFoldDB" id="A0A0F7HMY6"/>
<name>A0A0F7HMY6_9STAP</name>
<dbReference type="Gene3D" id="3.50.50.60">
    <property type="entry name" value="FAD/NAD(P)-binding domain"/>
    <property type="match status" value="1"/>
</dbReference>
<evidence type="ECO:0000256" key="2">
    <source>
        <dbReference type="ARBA" id="ARBA00009410"/>
    </source>
</evidence>
<evidence type="ECO:0000259" key="5">
    <source>
        <dbReference type="Pfam" id="PF01266"/>
    </source>
</evidence>
<proteinExistence type="inferred from homology"/>
<evidence type="ECO:0000313" key="6">
    <source>
        <dbReference type="EMBL" id="AKG74492.1"/>
    </source>
</evidence>
<dbReference type="SUPFAM" id="SSF51905">
    <property type="entry name" value="FAD/NAD(P)-binding domain"/>
    <property type="match status" value="1"/>
</dbReference>
<keyword evidence="8" id="KW-1185">Reference proteome</keyword>
<evidence type="ECO:0000256" key="4">
    <source>
        <dbReference type="ARBA" id="ARBA00023002"/>
    </source>
</evidence>
<dbReference type="RefSeq" id="WP_046790674.1">
    <property type="nucleotide sequence ID" value="NZ_CP011366.1"/>
</dbReference>
<dbReference type="OrthoDB" id="9805337at2"/>
<evidence type="ECO:0000256" key="3">
    <source>
        <dbReference type="ARBA" id="ARBA00022630"/>
    </source>
</evidence>
<dbReference type="Proteomes" id="UP000183090">
    <property type="component" value="Unassembled WGS sequence"/>
</dbReference>
<dbReference type="EMBL" id="CP011366">
    <property type="protein sequence ID" value="AKG74492.1"/>
    <property type="molecule type" value="Genomic_DNA"/>
</dbReference>